<keyword evidence="1" id="KW-1133">Transmembrane helix</keyword>
<feature type="domain" description="VanZ-like" evidence="2">
    <location>
        <begin position="34"/>
        <end position="110"/>
    </location>
</feature>
<dbReference type="EMBL" id="JAHWDQ010000001">
    <property type="protein sequence ID" value="MBW2939313.1"/>
    <property type="molecule type" value="Genomic_DNA"/>
</dbReference>
<feature type="transmembrane region" description="Helical" evidence="1">
    <location>
        <begin position="89"/>
        <end position="108"/>
    </location>
</feature>
<dbReference type="RefSeq" id="WP_219041582.1">
    <property type="nucleotide sequence ID" value="NZ_JAHWDQ010000001.1"/>
</dbReference>
<dbReference type="InterPro" id="IPR006976">
    <property type="entry name" value="VanZ-like"/>
</dbReference>
<name>A0ABS6VLW9_9GAMM</name>
<accession>A0ABS6VLW9</accession>
<gene>
    <name evidence="3" type="ORF">KXJ70_00890</name>
</gene>
<feature type="transmembrane region" description="Helical" evidence="1">
    <location>
        <begin position="65"/>
        <end position="83"/>
    </location>
</feature>
<keyword evidence="1" id="KW-0812">Transmembrane</keyword>
<keyword evidence="1" id="KW-0472">Membrane</keyword>
<protein>
    <submittedName>
        <fullName evidence="3">VanZ family protein</fullName>
    </submittedName>
</protein>
<organism evidence="3 4">
    <name type="scientific">Zhongshania aquimaris</name>
    <dbReference type="NCBI Taxonomy" id="2857107"/>
    <lineage>
        <taxon>Bacteria</taxon>
        <taxon>Pseudomonadati</taxon>
        <taxon>Pseudomonadota</taxon>
        <taxon>Gammaproteobacteria</taxon>
        <taxon>Cellvibrionales</taxon>
        <taxon>Spongiibacteraceae</taxon>
        <taxon>Zhongshania</taxon>
    </lineage>
</organism>
<dbReference type="PANTHER" id="PTHR28008:SF1">
    <property type="entry name" value="DOMAIN PROTEIN, PUTATIVE (AFU_ORTHOLOGUE AFUA_3G10980)-RELATED"/>
    <property type="match status" value="1"/>
</dbReference>
<dbReference type="Proteomes" id="UP001166291">
    <property type="component" value="Unassembled WGS sequence"/>
</dbReference>
<dbReference type="PANTHER" id="PTHR28008">
    <property type="entry name" value="DOMAIN PROTEIN, PUTATIVE (AFU_ORTHOLOGUE AFUA_3G10980)-RELATED"/>
    <property type="match status" value="1"/>
</dbReference>
<proteinExistence type="predicted"/>
<sequence>MTLTGNTLRLLPVLSFALFIAYFSILPSAAMPDLNLWDKLQHFGAYLVFVLLTYPLTLKRHHLHLAVIAICAYGGLLEIAQAYSPGRYASILDFLANSLGAIFGLLLLRLCPPIKQLG</sequence>
<evidence type="ECO:0000259" key="2">
    <source>
        <dbReference type="Pfam" id="PF04892"/>
    </source>
</evidence>
<evidence type="ECO:0000313" key="3">
    <source>
        <dbReference type="EMBL" id="MBW2939313.1"/>
    </source>
</evidence>
<reference evidence="3" key="1">
    <citation type="submission" date="2021-07" db="EMBL/GenBank/DDBJ databases">
        <title>Zhongshania sp. CAU 1632 isolated from seawater.</title>
        <authorList>
            <person name="Kim W."/>
        </authorList>
    </citation>
    <scope>NUCLEOTIDE SEQUENCE</scope>
    <source>
        <strain evidence="3">CAU 1632</strain>
    </source>
</reference>
<keyword evidence="4" id="KW-1185">Reference proteome</keyword>
<evidence type="ECO:0000256" key="1">
    <source>
        <dbReference type="SAM" id="Phobius"/>
    </source>
</evidence>
<feature type="transmembrane region" description="Helical" evidence="1">
    <location>
        <begin position="40"/>
        <end position="58"/>
    </location>
</feature>
<dbReference type="Pfam" id="PF04892">
    <property type="entry name" value="VanZ"/>
    <property type="match status" value="1"/>
</dbReference>
<dbReference type="NCBIfam" id="NF037970">
    <property type="entry name" value="vanZ_1"/>
    <property type="match status" value="1"/>
</dbReference>
<comment type="caution">
    <text evidence="3">The sequence shown here is derived from an EMBL/GenBank/DDBJ whole genome shotgun (WGS) entry which is preliminary data.</text>
</comment>
<evidence type="ECO:0000313" key="4">
    <source>
        <dbReference type="Proteomes" id="UP001166291"/>
    </source>
</evidence>